<dbReference type="Proteomes" id="UP000315750">
    <property type="component" value="Chromosome"/>
</dbReference>
<dbReference type="EMBL" id="CP036278">
    <property type="protein sequence ID" value="QDU56123.1"/>
    <property type="molecule type" value="Genomic_DNA"/>
</dbReference>
<feature type="signal peptide" evidence="1">
    <location>
        <begin position="1"/>
        <end position="22"/>
    </location>
</feature>
<gene>
    <name evidence="2" type="ORF">Pan181_23270</name>
</gene>
<organism evidence="2 3">
    <name type="scientific">Aeoliella mucimassa</name>
    <dbReference type="NCBI Taxonomy" id="2527972"/>
    <lineage>
        <taxon>Bacteria</taxon>
        <taxon>Pseudomonadati</taxon>
        <taxon>Planctomycetota</taxon>
        <taxon>Planctomycetia</taxon>
        <taxon>Pirellulales</taxon>
        <taxon>Lacipirellulaceae</taxon>
        <taxon>Aeoliella</taxon>
    </lineage>
</organism>
<dbReference type="KEGG" id="amuc:Pan181_23270"/>
<dbReference type="RefSeq" id="WP_231943809.1">
    <property type="nucleotide sequence ID" value="NZ_CP036278.1"/>
</dbReference>
<evidence type="ECO:0000313" key="2">
    <source>
        <dbReference type="EMBL" id="QDU56123.1"/>
    </source>
</evidence>
<sequence precursor="true">MVRSLSAWLFVLAITASAVASAAEPPADDTLLTIDNGTTKIGIDRSRGGSITWLSWSTYPHNTINIHDPGRLIQQSYYTGRVLDRTAEGQSKSWSPWPWNPIQGGGVSSWARVTRFEKPNASTLTSVTIPKLWDMPDEEAAAVMHQTTRFEPDMPEVMVIENRLECRRSSDDAWGPAVHCSQEVPACYFTRNFDHYKSYLGDGEWRDEHQPAGPPWGNAEPPRKAMACFNAEGQGIAVFSPTSNFRWNFGPHQEIMSDDPEHGACVHVAPISQVTLGPKSTYEYRYWLVVGDQATLADRLETLWAKYKDEQGTLTNPSE</sequence>
<evidence type="ECO:0008006" key="4">
    <source>
        <dbReference type="Google" id="ProtNLM"/>
    </source>
</evidence>
<evidence type="ECO:0000256" key="1">
    <source>
        <dbReference type="SAM" id="SignalP"/>
    </source>
</evidence>
<accession>A0A518AN32</accession>
<dbReference type="AlphaFoldDB" id="A0A518AN32"/>
<feature type="chain" id="PRO_5022052154" description="Secreted protein" evidence="1">
    <location>
        <begin position="23"/>
        <end position="319"/>
    </location>
</feature>
<keyword evidence="3" id="KW-1185">Reference proteome</keyword>
<name>A0A518AN32_9BACT</name>
<reference evidence="2 3" key="1">
    <citation type="submission" date="2019-02" db="EMBL/GenBank/DDBJ databases">
        <title>Deep-cultivation of Planctomycetes and their phenomic and genomic characterization uncovers novel biology.</title>
        <authorList>
            <person name="Wiegand S."/>
            <person name="Jogler M."/>
            <person name="Boedeker C."/>
            <person name="Pinto D."/>
            <person name="Vollmers J."/>
            <person name="Rivas-Marin E."/>
            <person name="Kohn T."/>
            <person name="Peeters S.H."/>
            <person name="Heuer A."/>
            <person name="Rast P."/>
            <person name="Oberbeckmann S."/>
            <person name="Bunk B."/>
            <person name="Jeske O."/>
            <person name="Meyerdierks A."/>
            <person name="Storesund J.E."/>
            <person name="Kallscheuer N."/>
            <person name="Luecker S."/>
            <person name="Lage O.M."/>
            <person name="Pohl T."/>
            <person name="Merkel B.J."/>
            <person name="Hornburger P."/>
            <person name="Mueller R.-W."/>
            <person name="Bruemmer F."/>
            <person name="Labrenz M."/>
            <person name="Spormann A.M."/>
            <person name="Op den Camp H."/>
            <person name="Overmann J."/>
            <person name="Amann R."/>
            <person name="Jetten M.S.M."/>
            <person name="Mascher T."/>
            <person name="Medema M.H."/>
            <person name="Devos D.P."/>
            <person name="Kaster A.-K."/>
            <person name="Ovreas L."/>
            <person name="Rohde M."/>
            <person name="Galperin M.Y."/>
            <person name="Jogler C."/>
        </authorList>
    </citation>
    <scope>NUCLEOTIDE SEQUENCE [LARGE SCALE GENOMIC DNA]</scope>
    <source>
        <strain evidence="2 3">Pan181</strain>
    </source>
</reference>
<evidence type="ECO:0000313" key="3">
    <source>
        <dbReference type="Proteomes" id="UP000315750"/>
    </source>
</evidence>
<proteinExistence type="predicted"/>
<keyword evidence="1" id="KW-0732">Signal</keyword>
<protein>
    <recommendedName>
        <fullName evidence="4">Secreted protein</fullName>
    </recommendedName>
</protein>